<keyword evidence="1" id="KW-0812">Transmembrane</keyword>
<keyword evidence="3" id="KW-1185">Reference proteome</keyword>
<keyword evidence="1" id="KW-1133">Transmembrane helix</keyword>
<dbReference type="AlphaFoldDB" id="B9XDR1"/>
<accession>B9XDR1</accession>
<feature type="transmembrane region" description="Helical" evidence="1">
    <location>
        <begin position="93"/>
        <end position="111"/>
    </location>
</feature>
<reference evidence="2 3" key="1">
    <citation type="journal article" date="2011" name="J. Bacteriol.">
        <title>Genome sequence of 'Pedosphaera parvula' Ellin514, an aerobic Verrucomicrobial isolate from pasture soil.</title>
        <authorList>
            <person name="Kant R."/>
            <person name="van Passel M.W."/>
            <person name="Sangwan P."/>
            <person name="Palva A."/>
            <person name="Lucas S."/>
            <person name="Copeland A."/>
            <person name="Lapidus A."/>
            <person name="Glavina Del Rio T."/>
            <person name="Dalin E."/>
            <person name="Tice H."/>
            <person name="Bruce D."/>
            <person name="Goodwin L."/>
            <person name="Pitluck S."/>
            <person name="Chertkov O."/>
            <person name="Larimer F.W."/>
            <person name="Land M.L."/>
            <person name="Hauser L."/>
            <person name="Brettin T.S."/>
            <person name="Detter J.C."/>
            <person name="Han S."/>
            <person name="de Vos W.M."/>
            <person name="Janssen P.H."/>
            <person name="Smidt H."/>
        </authorList>
    </citation>
    <scope>NUCLEOTIDE SEQUENCE [LARGE SCALE GENOMIC DNA]</scope>
    <source>
        <strain evidence="2 3">Ellin514</strain>
    </source>
</reference>
<protein>
    <recommendedName>
        <fullName evidence="4">DUF2752 domain-containing protein</fullName>
    </recommendedName>
</protein>
<comment type="caution">
    <text evidence="2">The sequence shown here is derived from an EMBL/GenBank/DDBJ whole genome shotgun (WGS) entry which is preliminary data.</text>
</comment>
<evidence type="ECO:0000313" key="3">
    <source>
        <dbReference type="Proteomes" id="UP000003688"/>
    </source>
</evidence>
<evidence type="ECO:0000256" key="1">
    <source>
        <dbReference type="SAM" id="Phobius"/>
    </source>
</evidence>
<keyword evidence="1" id="KW-0472">Membrane</keyword>
<evidence type="ECO:0000313" key="2">
    <source>
        <dbReference type="EMBL" id="EEF62207.1"/>
    </source>
</evidence>
<gene>
    <name evidence="2" type="ORF">Cflav_PD6483</name>
</gene>
<dbReference type="InterPro" id="IPR021215">
    <property type="entry name" value="DUF2752"/>
</dbReference>
<dbReference type="Pfam" id="PF10825">
    <property type="entry name" value="DUF2752"/>
    <property type="match status" value="1"/>
</dbReference>
<dbReference type="EMBL" id="ABOX02000006">
    <property type="protein sequence ID" value="EEF62207.1"/>
    <property type="molecule type" value="Genomic_DNA"/>
</dbReference>
<name>B9XDR1_PEDPL</name>
<dbReference type="Proteomes" id="UP000003688">
    <property type="component" value="Unassembled WGS sequence"/>
</dbReference>
<evidence type="ECO:0008006" key="4">
    <source>
        <dbReference type="Google" id="ProtNLM"/>
    </source>
</evidence>
<proteinExistence type="predicted"/>
<feature type="transmembrane region" description="Helical" evidence="1">
    <location>
        <begin position="132"/>
        <end position="158"/>
    </location>
</feature>
<sequence length="160" mass="17773">MELNSRAVIYAKRFRCWLNQPQLASNRWFGKHCVIAAWLGLLLAAVSPPHGSGVTLCWLKSVTGLPCPGCGMTRSLSCGIRGMFSESLHYHPMGLFILALFILIAAQSLCTRGFRERVARFMENQATFFNHLYFAFVLTFMGFGIVRALFSFGGALVASK</sequence>
<organism evidence="2 3">
    <name type="scientific">Pedosphaera parvula (strain Ellin514)</name>
    <dbReference type="NCBI Taxonomy" id="320771"/>
    <lineage>
        <taxon>Bacteria</taxon>
        <taxon>Pseudomonadati</taxon>
        <taxon>Verrucomicrobiota</taxon>
        <taxon>Pedosphaerae</taxon>
        <taxon>Pedosphaerales</taxon>
        <taxon>Pedosphaeraceae</taxon>
        <taxon>Pedosphaera</taxon>
    </lineage>
</organism>